<dbReference type="Pfam" id="PF12197">
    <property type="entry name" value="lci"/>
    <property type="match status" value="1"/>
</dbReference>
<feature type="domain" description="LCI fold" evidence="2">
    <location>
        <begin position="51"/>
        <end position="89"/>
    </location>
</feature>
<dbReference type="InterPro" id="IPR020976">
    <property type="entry name" value="Antimicrobial_lci"/>
</dbReference>
<reference evidence="3 4" key="1">
    <citation type="journal article" date="2019" name="Nature">
        <title>A new antibiotic selectively kills Gram-negative pathogens.</title>
        <authorList>
            <person name="Imai Y."/>
            <person name="Meyer K.J."/>
            <person name="Iinishi A."/>
            <person name="Favre-Godal Q."/>
            <person name="Green R."/>
            <person name="Manuse S."/>
            <person name="Caboni M."/>
            <person name="Mori M."/>
            <person name="Niles S."/>
            <person name="Ghiglieri M."/>
            <person name="Honrao C."/>
            <person name="Ma X."/>
            <person name="Guo J.J."/>
            <person name="Makriyannis A."/>
            <person name="Linares-Otoya L."/>
            <person name="Boehringer N."/>
            <person name="Wuisan Z.G."/>
            <person name="Kaur H."/>
            <person name="Wu R."/>
            <person name="Mateus A."/>
            <person name="Typas A."/>
            <person name="Savitski M.M."/>
            <person name="Espinoza J.L."/>
            <person name="O'Rourke A."/>
            <person name="Nelson K.E."/>
            <person name="Hiller S."/>
            <person name="Noinaj N."/>
            <person name="Schaeberle T.F."/>
            <person name="D'Onofrio A."/>
            <person name="Lewis K."/>
        </authorList>
    </citation>
    <scope>NUCLEOTIDE SEQUENCE [LARGE SCALE GENOMIC DNA]</scope>
    <source>
        <strain evidence="3 4">HGB 1456</strain>
    </source>
</reference>
<dbReference type="RefSeq" id="WP_152962092.1">
    <property type="nucleotide sequence ID" value="NZ_CAWOZU010000011.1"/>
</dbReference>
<dbReference type="Proteomes" id="UP000481739">
    <property type="component" value="Unassembled WGS sequence"/>
</dbReference>
<protein>
    <recommendedName>
        <fullName evidence="2">LCI fold domain-containing protein</fullName>
    </recommendedName>
</protein>
<evidence type="ECO:0000256" key="1">
    <source>
        <dbReference type="SAM" id="SignalP"/>
    </source>
</evidence>
<feature type="signal peptide" evidence="1">
    <location>
        <begin position="1"/>
        <end position="24"/>
    </location>
</feature>
<keyword evidence="1" id="KW-0732">Signal</keyword>
<organism evidence="3 4">
    <name type="scientific">Photorhabdus khanii</name>
    <dbReference type="NCBI Taxonomy" id="1004150"/>
    <lineage>
        <taxon>Bacteria</taxon>
        <taxon>Pseudomonadati</taxon>
        <taxon>Pseudomonadota</taxon>
        <taxon>Gammaproteobacteria</taxon>
        <taxon>Enterobacterales</taxon>
        <taxon>Morganellaceae</taxon>
        <taxon>Photorhabdus</taxon>
    </lineage>
</organism>
<evidence type="ECO:0000313" key="4">
    <source>
        <dbReference type="Proteomes" id="UP000481739"/>
    </source>
</evidence>
<evidence type="ECO:0000313" key="3">
    <source>
        <dbReference type="EMBL" id="MQL47291.1"/>
    </source>
</evidence>
<feature type="chain" id="PRO_5028968485" description="LCI fold domain-containing protein" evidence="1">
    <location>
        <begin position="25"/>
        <end position="91"/>
    </location>
</feature>
<accession>A0A7C9GJ80</accession>
<dbReference type="EMBL" id="WHZZ01000001">
    <property type="protein sequence ID" value="MQL47291.1"/>
    <property type="molecule type" value="Genomic_DNA"/>
</dbReference>
<sequence>MFKKLLTVGVLATALIGGVGIASAATQFPGCPDNQVPLHNGRVWTMYVLHSSNVFAGVFVRDGIEWHIKSSTTCTSKNEKLYVAYYEGRKI</sequence>
<gene>
    <name evidence="3" type="ORF">GEA64_04470</name>
</gene>
<proteinExistence type="predicted"/>
<evidence type="ECO:0000259" key="2">
    <source>
        <dbReference type="Pfam" id="PF12197"/>
    </source>
</evidence>
<dbReference type="AlphaFoldDB" id="A0A7C9GJ80"/>
<name>A0A7C9GJ80_9GAMM</name>
<comment type="caution">
    <text evidence="3">The sequence shown here is derived from an EMBL/GenBank/DDBJ whole genome shotgun (WGS) entry which is preliminary data.</text>
</comment>